<evidence type="ECO:0000313" key="3">
    <source>
        <dbReference type="EMBL" id="UUD35265.1"/>
    </source>
</evidence>
<feature type="coiled-coil region" evidence="1">
    <location>
        <begin position="68"/>
        <end position="134"/>
    </location>
</feature>
<organism evidence="3 4">
    <name type="scientific">Mycoplasmopsis caviae</name>
    <dbReference type="NCBI Taxonomy" id="55603"/>
    <lineage>
        <taxon>Bacteria</taxon>
        <taxon>Bacillati</taxon>
        <taxon>Mycoplasmatota</taxon>
        <taxon>Mycoplasmoidales</taxon>
        <taxon>Metamycoplasmataceae</taxon>
        <taxon>Mycoplasmopsis</taxon>
    </lineage>
</organism>
<dbReference type="Proteomes" id="UP001058569">
    <property type="component" value="Chromosome"/>
</dbReference>
<name>A0ABY5IYW3_9BACT</name>
<feature type="signal peptide" evidence="2">
    <location>
        <begin position="1"/>
        <end position="24"/>
    </location>
</feature>
<keyword evidence="2" id="KW-0732">Signal</keyword>
<dbReference type="RefSeq" id="WP_126118193.1">
    <property type="nucleotide sequence ID" value="NZ_CP101806.1"/>
</dbReference>
<keyword evidence="4" id="KW-1185">Reference proteome</keyword>
<gene>
    <name evidence="3" type="ORF">NPA07_00065</name>
</gene>
<feature type="chain" id="PRO_5046407633" description="Lipoprotein" evidence="2">
    <location>
        <begin position="25"/>
        <end position="657"/>
    </location>
</feature>
<evidence type="ECO:0000256" key="2">
    <source>
        <dbReference type="SAM" id="SignalP"/>
    </source>
</evidence>
<evidence type="ECO:0008006" key="5">
    <source>
        <dbReference type="Google" id="ProtNLM"/>
    </source>
</evidence>
<sequence>MKLRKFNKLLIPTLVVSGALPFVAAQCDKKSKNEPQTKAQKIESAKTKIKELLKILQTNKTKYVSKTYEELSKNVEQIVSKINATLNKQNVNLNELAQLEKEVKQEIARLENIYNKLKNEREEIIAKYEKTKNLLISFFNLLTSKPIEGILDFSTDKTKVESITNDADKLIKDNNFLNQQISEKVSLLEQQIAQINEKVHAEYNEFKMKVQNKMGLLVDNAYTDIKKQIEEIFNNESKNASLPSFYENIYYSLSVKFKELLEEEKKHFDPTKIELINLVTEATLLKKQVNTKFPNVSTTNLETAINKAKTEINNVNATEESIATAKSDIHKEISSIKVVIAKEELGKAIEHVEAEYSKIKEDKFYKSLKDTLKKVIDEIKGIQGQANKTEDDYKKALDKLKSSLELTKTKEKKISDFVQSITKSIDECEKILKEKENKKFFENKAKELKNQFSSKKTEYESENFGTLTVDALINKLEESKEKFEDLHLMIEAEFKQLKDDYDEYLDEWKKTFDAIKKFEKRIENVANKEELMKMYNTSDEYNNFKDEATIKGYNISSRDELLRITKKVDADLYNAQKKFTKEEINRLLNEFETIGKAHSNEEYKQIEFNVQGRNKMKYEQLKKFMETFDDYLYIINALLEEVEQKLSEYKIKLNHTS</sequence>
<accession>A0ABY5IYW3</accession>
<feature type="coiled-coil region" evidence="1">
    <location>
        <begin position="342"/>
        <end position="493"/>
    </location>
</feature>
<protein>
    <recommendedName>
        <fullName evidence="5">Lipoprotein</fullName>
    </recommendedName>
</protein>
<proteinExistence type="predicted"/>
<dbReference type="EMBL" id="CP101806">
    <property type="protein sequence ID" value="UUD35265.1"/>
    <property type="molecule type" value="Genomic_DNA"/>
</dbReference>
<feature type="coiled-coil region" evidence="1">
    <location>
        <begin position="160"/>
        <end position="205"/>
    </location>
</feature>
<evidence type="ECO:0000313" key="4">
    <source>
        <dbReference type="Proteomes" id="UP001058569"/>
    </source>
</evidence>
<keyword evidence="1" id="KW-0175">Coiled coil</keyword>
<reference evidence="3" key="1">
    <citation type="submission" date="2022-07" db="EMBL/GenBank/DDBJ databases">
        <title>Complete genome of Mycoplasma caviae type strain G122.</title>
        <authorList>
            <person name="Spergser J."/>
        </authorList>
    </citation>
    <scope>NUCLEOTIDE SEQUENCE</scope>
    <source>
        <strain evidence="3">G122</strain>
    </source>
</reference>
<evidence type="ECO:0000256" key="1">
    <source>
        <dbReference type="SAM" id="Coils"/>
    </source>
</evidence>